<name>A0A081N3M6_9GAMM</name>
<feature type="transmembrane region" description="Helical" evidence="1">
    <location>
        <begin position="37"/>
        <end position="56"/>
    </location>
</feature>
<evidence type="ECO:0008006" key="4">
    <source>
        <dbReference type="Google" id="ProtNLM"/>
    </source>
</evidence>
<feature type="transmembrane region" description="Helical" evidence="1">
    <location>
        <begin position="62"/>
        <end position="79"/>
    </location>
</feature>
<evidence type="ECO:0000256" key="1">
    <source>
        <dbReference type="SAM" id="Phobius"/>
    </source>
</evidence>
<keyword evidence="1" id="KW-0472">Membrane</keyword>
<keyword evidence="3" id="KW-1185">Reference proteome</keyword>
<evidence type="ECO:0000313" key="3">
    <source>
        <dbReference type="Proteomes" id="UP000028006"/>
    </source>
</evidence>
<dbReference type="EMBL" id="JOKG01000004">
    <property type="protein sequence ID" value="KEQ13049.1"/>
    <property type="molecule type" value="Genomic_DNA"/>
</dbReference>
<reference evidence="2 3" key="1">
    <citation type="submission" date="2014-06" db="EMBL/GenBank/DDBJ databases">
        <title>Whole Genome Sequences of Three Symbiotic Endozoicomonas Bacteria.</title>
        <authorList>
            <person name="Neave M.J."/>
            <person name="Apprill A."/>
            <person name="Voolstra C.R."/>
        </authorList>
    </citation>
    <scope>NUCLEOTIDE SEQUENCE [LARGE SCALE GENOMIC DNA]</scope>
    <source>
        <strain evidence="2 3">LMG 24815</strain>
    </source>
</reference>
<organism evidence="2 3">
    <name type="scientific">Endozoicomonas montiporae</name>
    <dbReference type="NCBI Taxonomy" id="1027273"/>
    <lineage>
        <taxon>Bacteria</taxon>
        <taxon>Pseudomonadati</taxon>
        <taxon>Pseudomonadota</taxon>
        <taxon>Gammaproteobacteria</taxon>
        <taxon>Oceanospirillales</taxon>
        <taxon>Endozoicomonadaceae</taxon>
        <taxon>Endozoicomonas</taxon>
    </lineage>
</organism>
<feature type="transmembrane region" description="Helical" evidence="1">
    <location>
        <begin position="120"/>
        <end position="138"/>
    </location>
</feature>
<feature type="transmembrane region" description="Helical" evidence="1">
    <location>
        <begin position="88"/>
        <end position="108"/>
    </location>
</feature>
<dbReference type="InterPro" id="IPR021306">
    <property type="entry name" value="DUF2878"/>
</dbReference>
<evidence type="ECO:0000313" key="2">
    <source>
        <dbReference type="EMBL" id="KEQ13049.1"/>
    </source>
</evidence>
<keyword evidence="1" id="KW-1133">Transmembrane helix</keyword>
<feature type="transmembrane region" description="Helical" evidence="1">
    <location>
        <begin position="174"/>
        <end position="199"/>
    </location>
</feature>
<comment type="caution">
    <text evidence="2">The sequence shown here is derived from an EMBL/GenBank/DDBJ whole genome shotgun (WGS) entry which is preliminary data.</text>
</comment>
<feature type="transmembrane region" description="Helical" evidence="1">
    <location>
        <begin position="145"/>
        <end position="162"/>
    </location>
</feature>
<sequence length="208" mass="23906">MHWHNRYRCTTHERIKDILSFMSARITHGVLMFKKSYTTNVFLFLTGWIICLSTSLSEFSSAITLATTITILLIHIKFIGNWDKEKEILLISLLLGSAIDSFAGNLGILEFSTTNRLLPLWMACIWALAGTTIRHSLLLCLKRRWLTPLTGFLFSLIHYFLLNRISDVALSSPAWLSLLVMAIIWSIITPVLLAFSSVWQERYKRNKL</sequence>
<dbReference type="Proteomes" id="UP000028006">
    <property type="component" value="Unassembled WGS sequence"/>
</dbReference>
<proteinExistence type="predicted"/>
<accession>A0A081N3M6</accession>
<dbReference type="AlphaFoldDB" id="A0A081N3M6"/>
<gene>
    <name evidence="2" type="ORF">GZ77_21850</name>
</gene>
<keyword evidence="1" id="KW-0812">Transmembrane</keyword>
<protein>
    <recommendedName>
        <fullName evidence="4">DUF2878 domain-containing protein</fullName>
    </recommendedName>
</protein>
<dbReference type="Pfam" id="PF11086">
    <property type="entry name" value="DUF2878"/>
    <property type="match status" value="1"/>
</dbReference>